<feature type="transmembrane region" description="Helical" evidence="1">
    <location>
        <begin position="21"/>
        <end position="40"/>
    </location>
</feature>
<keyword evidence="3" id="KW-1185">Reference proteome</keyword>
<accession>A0A563VZE2</accession>
<evidence type="ECO:0000256" key="1">
    <source>
        <dbReference type="SAM" id="Phobius"/>
    </source>
</evidence>
<dbReference type="AlphaFoldDB" id="A0A563VZE2"/>
<reference evidence="2 3" key="1">
    <citation type="submission" date="2019-01" db="EMBL/GenBank/DDBJ databases">
        <authorList>
            <person name="Brito A."/>
        </authorList>
    </citation>
    <scope>NUCLEOTIDE SEQUENCE [LARGE SCALE GENOMIC DNA]</scope>
    <source>
        <strain evidence="2">1</strain>
    </source>
</reference>
<evidence type="ECO:0000313" key="3">
    <source>
        <dbReference type="Proteomes" id="UP000320055"/>
    </source>
</evidence>
<organism evidence="2 3">
    <name type="scientific">Hyella patelloides LEGE 07179</name>
    <dbReference type="NCBI Taxonomy" id="945734"/>
    <lineage>
        <taxon>Bacteria</taxon>
        <taxon>Bacillati</taxon>
        <taxon>Cyanobacteriota</taxon>
        <taxon>Cyanophyceae</taxon>
        <taxon>Pleurocapsales</taxon>
        <taxon>Hyellaceae</taxon>
        <taxon>Hyella</taxon>
    </lineage>
</organism>
<dbReference type="EMBL" id="CAACVJ010000445">
    <property type="protein sequence ID" value="VEP16824.1"/>
    <property type="molecule type" value="Genomic_DNA"/>
</dbReference>
<dbReference type="Proteomes" id="UP000320055">
    <property type="component" value="Unassembled WGS sequence"/>
</dbReference>
<name>A0A563VZE2_9CYAN</name>
<keyword evidence="1" id="KW-0812">Transmembrane</keyword>
<sequence length="43" mass="4929">MPISYPKSLKNEVNKWDKKSLDFILICDIVNVMMGVVTVIDKC</sequence>
<proteinExistence type="predicted"/>
<protein>
    <submittedName>
        <fullName evidence="2">Uncharacterized protein</fullName>
    </submittedName>
</protein>
<gene>
    <name evidence="2" type="ORF">H1P_50029</name>
</gene>
<evidence type="ECO:0000313" key="2">
    <source>
        <dbReference type="EMBL" id="VEP16824.1"/>
    </source>
</evidence>
<keyword evidence="1" id="KW-1133">Transmembrane helix</keyword>
<keyword evidence="1" id="KW-0472">Membrane</keyword>